<dbReference type="CDD" id="cd03255">
    <property type="entry name" value="ABC_MJ0796_LolCDE_FtsE"/>
    <property type="match status" value="1"/>
</dbReference>
<keyword evidence="3" id="KW-0813">Transport</keyword>
<dbReference type="RefSeq" id="WP_026679765.1">
    <property type="nucleotide sequence ID" value="NZ_BAAACY010000006.1"/>
</dbReference>
<evidence type="ECO:0000313" key="12">
    <source>
        <dbReference type="EMBL" id="MBR7797203.1"/>
    </source>
</evidence>
<evidence type="ECO:0000256" key="10">
    <source>
        <dbReference type="ARBA" id="ARBA00024721"/>
    </source>
</evidence>
<dbReference type="InterPro" id="IPR003593">
    <property type="entry name" value="AAA+_ATPase"/>
</dbReference>
<evidence type="ECO:0000256" key="6">
    <source>
        <dbReference type="ARBA" id="ARBA00022840"/>
    </source>
</evidence>
<comment type="subunit">
    <text evidence="2">The complex is composed of two ATP-binding proteins (HrtA), two transmembrane proteins (HrtB) and a solute-binding protein.</text>
</comment>
<evidence type="ECO:0000256" key="3">
    <source>
        <dbReference type="ARBA" id="ARBA00022448"/>
    </source>
</evidence>
<protein>
    <recommendedName>
        <fullName evidence="9">Putative hemin import ATP-binding protein HrtA</fullName>
    </recommendedName>
</protein>
<keyword evidence="4" id="KW-1003">Cell membrane</keyword>
<evidence type="ECO:0000256" key="8">
    <source>
        <dbReference type="ARBA" id="ARBA00024359"/>
    </source>
</evidence>
<keyword evidence="6 12" id="KW-0067">ATP-binding</keyword>
<dbReference type="GO" id="GO:0016887">
    <property type="term" value="F:ATP hydrolysis activity"/>
    <property type="evidence" value="ECO:0007669"/>
    <property type="project" value="InterPro"/>
</dbReference>
<dbReference type="Pfam" id="PF00005">
    <property type="entry name" value="ABC_tran"/>
    <property type="match status" value="1"/>
</dbReference>
<evidence type="ECO:0000313" key="13">
    <source>
        <dbReference type="Proteomes" id="UP000675284"/>
    </source>
</evidence>
<gene>
    <name evidence="12" type="ORF">KCX74_14275</name>
</gene>
<feature type="domain" description="ABC transporter" evidence="11">
    <location>
        <begin position="3"/>
        <end position="219"/>
    </location>
</feature>
<dbReference type="GO" id="GO:0022857">
    <property type="term" value="F:transmembrane transporter activity"/>
    <property type="evidence" value="ECO:0007669"/>
    <property type="project" value="TreeGrafter"/>
</dbReference>
<keyword evidence="7" id="KW-0472">Membrane</keyword>
<dbReference type="InterPro" id="IPR015854">
    <property type="entry name" value="ABC_transpr_LolD-like"/>
</dbReference>
<dbReference type="SUPFAM" id="SSF52540">
    <property type="entry name" value="P-loop containing nucleoside triphosphate hydrolases"/>
    <property type="match status" value="1"/>
</dbReference>
<dbReference type="PROSITE" id="PS50893">
    <property type="entry name" value="ABC_TRANSPORTER_2"/>
    <property type="match status" value="1"/>
</dbReference>
<dbReference type="FunFam" id="3.40.50.300:FF:000032">
    <property type="entry name" value="Export ABC transporter ATP-binding protein"/>
    <property type="match status" value="1"/>
</dbReference>
<evidence type="ECO:0000256" key="9">
    <source>
        <dbReference type="ARBA" id="ARBA00024432"/>
    </source>
</evidence>
<dbReference type="SMART" id="SM00382">
    <property type="entry name" value="AAA"/>
    <property type="match status" value="1"/>
</dbReference>
<dbReference type="EMBL" id="JAGSOT010000046">
    <property type="protein sequence ID" value="MBR7797203.1"/>
    <property type="molecule type" value="Genomic_DNA"/>
</dbReference>
<evidence type="ECO:0000256" key="1">
    <source>
        <dbReference type="ARBA" id="ARBA00004202"/>
    </source>
</evidence>
<evidence type="ECO:0000256" key="2">
    <source>
        <dbReference type="ARBA" id="ARBA00011131"/>
    </source>
</evidence>
<comment type="function">
    <text evidence="10">Part of the ABC transporter complex hrt involved in hemin import. Responsible for energy coupling to the transport system.</text>
</comment>
<dbReference type="InterPro" id="IPR027417">
    <property type="entry name" value="P-loop_NTPase"/>
</dbReference>
<evidence type="ECO:0000259" key="11">
    <source>
        <dbReference type="PROSITE" id="PS50893"/>
    </source>
</evidence>
<comment type="similarity">
    <text evidence="8">Belongs to the ABC transporter superfamily. HrtA family.</text>
</comment>
<evidence type="ECO:0000256" key="7">
    <source>
        <dbReference type="ARBA" id="ARBA00023136"/>
    </source>
</evidence>
<dbReference type="GO" id="GO:0098796">
    <property type="term" value="C:membrane protein complex"/>
    <property type="evidence" value="ECO:0007669"/>
    <property type="project" value="UniProtKB-ARBA"/>
</dbReference>
<name>A0A941DZV7_9BACI</name>
<keyword evidence="5" id="KW-0547">Nucleotide-binding</keyword>
<evidence type="ECO:0000256" key="4">
    <source>
        <dbReference type="ARBA" id="ARBA00022475"/>
    </source>
</evidence>
<dbReference type="Proteomes" id="UP000675284">
    <property type="component" value="Unassembled WGS sequence"/>
</dbReference>
<dbReference type="InterPro" id="IPR017871">
    <property type="entry name" value="ABC_transporter-like_CS"/>
</dbReference>
<dbReference type="GO" id="GO:0005524">
    <property type="term" value="F:ATP binding"/>
    <property type="evidence" value="ECO:0007669"/>
    <property type="project" value="UniProtKB-KW"/>
</dbReference>
<dbReference type="Gene3D" id="3.40.50.300">
    <property type="entry name" value="P-loop containing nucleotide triphosphate hydrolases"/>
    <property type="match status" value="1"/>
</dbReference>
<evidence type="ECO:0000256" key="5">
    <source>
        <dbReference type="ARBA" id="ARBA00022741"/>
    </source>
</evidence>
<organism evidence="12 13">
    <name type="scientific">Virgibacillus salarius</name>
    <dbReference type="NCBI Taxonomy" id="447199"/>
    <lineage>
        <taxon>Bacteria</taxon>
        <taxon>Bacillati</taxon>
        <taxon>Bacillota</taxon>
        <taxon>Bacilli</taxon>
        <taxon>Bacillales</taxon>
        <taxon>Bacillaceae</taxon>
        <taxon>Virgibacillus</taxon>
    </lineage>
</organism>
<dbReference type="PANTHER" id="PTHR24220:SF666">
    <property type="entry name" value="HEMIN IMPORT ATP-BINDING PROTEIN HRTA-RELATED"/>
    <property type="match status" value="1"/>
</dbReference>
<comment type="caution">
    <text evidence="12">The sequence shown here is derived from an EMBL/GenBank/DDBJ whole genome shotgun (WGS) entry which is preliminary data.</text>
</comment>
<sequence>MTLILDHVTKTYTDGPNRFNALDEVSLEVKSGEFIAIVGPSGSGKSTMLSIAGALLSPTSGNVLLAGENITGLSSKEITKRRLEKIGFVFQAAHLVPYLKVKDQLNIIQVLAKKRVKHGSDLLTHFGLQHRLNNYPNELSGGQRQRVAIARALMNDPQIILADEPTASLDSKRGQDVVKLLAGEIKDRNKAGIMVTHDERVLSYADRIVTIRDGKIVKD</sequence>
<accession>A0A941DZV7</accession>
<dbReference type="AlphaFoldDB" id="A0A941DZV7"/>
<dbReference type="GO" id="GO:0005886">
    <property type="term" value="C:plasma membrane"/>
    <property type="evidence" value="ECO:0007669"/>
    <property type="project" value="UniProtKB-SubCell"/>
</dbReference>
<dbReference type="InterPro" id="IPR003439">
    <property type="entry name" value="ABC_transporter-like_ATP-bd"/>
</dbReference>
<reference evidence="12" key="1">
    <citation type="submission" date="2021-04" db="EMBL/GenBank/DDBJ databases">
        <title>Isolation and polyphasic classification of algal microorganism.</title>
        <authorList>
            <person name="Wang S."/>
        </authorList>
    </citation>
    <scope>NUCLEOTIDE SEQUENCE</scope>
    <source>
        <strain evidence="12">720a</strain>
    </source>
</reference>
<keyword evidence="13" id="KW-1185">Reference proteome</keyword>
<dbReference type="PANTHER" id="PTHR24220">
    <property type="entry name" value="IMPORT ATP-BINDING PROTEIN"/>
    <property type="match status" value="1"/>
</dbReference>
<comment type="subcellular location">
    <subcellularLocation>
        <location evidence="1">Cell membrane</location>
        <topology evidence="1">Peripheral membrane protein</topology>
    </subcellularLocation>
</comment>
<proteinExistence type="inferred from homology"/>
<dbReference type="PROSITE" id="PS00211">
    <property type="entry name" value="ABC_TRANSPORTER_1"/>
    <property type="match status" value="1"/>
</dbReference>
<dbReference type="InterPro" id="IPR017911">
    <property type="entry name" value="MacB-like_ATP-bd"/>
</dbReference>